<evidence type="ECO:0000313" key="7">
    <source>
        <dbReference type="Proteomes" id="UP000294530"/>
    </source>
</evidence>
<keyword evidence="4" id="KW-0413">Isomerase</keyword>
<protein>
    <recommendedName>
        <fullName evidence="2">peptidylprolyl isomerase</fullName>
        <ecNumber evidence="2">5.2.1.8</ecNumber>
    </recommendedName>
</protein>
<dbReference type="GO" id="GO:0005737">
    <property type="term" value="C:cytoplasm"/>
    <property type="evidence" value="ECO:0007669"/>
    <property type="project" value="TreeGrafter"/>
</dbReference>
<dbReference type="InterPro" id="IPR029000">
    <property type="entry name" value="Cyclophilin-like_dom_sf"/>
</dbReference>
<feature type="domain" description="PPIase cyclophilin-type" evidence="5">
    <location>
        <begin position="240"/>
        <end position="409"/>
    </location>
</feature>
<dbReference type="Gene3D" id="2.40.100.10">
    <property type="entry name" value="Cyclophilin-like"/>
    <property type="match status" value="1"/>
</dbReference>
<keyword evidence="3" id="KW-0697">Rotamase</keyword>
<evidence type="ECO:0000313" key="6">
    <source>
        <dbReference type="EMBL" id="TDH68355.1"/>
    </source>
</evidence>
<dbReference type="EC" id="5.2.1.8" evidence="2"/>
<dbReference type="FunFam" id="2.40.100.10:FF:000025">
    <property type="entry name" value="Peptidyl-prolyl cis-trans isomerase CYP19-2"/>
    <property type="match status" value="1"/>
</dbReference>
<dbReference type="PROSITE" id="PS50072">
    <property type="entry name" value="CSA_PPIASE_2"/>
    <property type="match status" value="1"/>
</dbReference>
<dbReference type="AlphaFoldDB" id="A0A976IED1"/>
<dbReference type="KEGG" id="blac:94352606"/>
<proteinExistence type="predicted"/>
<dbReference type="OrthoDB" id="72180at2759"/>
<evidence type="ECO:0000259" key="5">
    <source>
        <dbReference type="PROSITE" id="PS50072"/>
    </source>
</evidence>
<sequence length="416" mass="46003">MTEQLPIHPVRLFEWGRNDANVVTEPEKIKIAAAFKQRSRFNWEKAKQLRSDAVLQDLQCTIMADKDNLIMSDNSGSSIGPGFELKTGFRRRSHQSWRKQHEILVKEASCICIEKSYSQGKDSSVKLSLAETLLQKGYGLNPGQATADSVGTSSDVKKTSESHASALLPQKANAKFKDRLVKFYTTYNPSKLCVVDSTLATYSGREDELFQKLHERYVSKTSLQELKKKYITKASDPTVFMDLSIAGASVGRITMRLLKKDAPLASENFRCLCTGEKGDTLKYKGSKFHRIIKNFVVQGGDFTMGDGTGGQSIYRGTSHGDLWGNFIDEKFLPHNDVGLLSMANAGKNTNGSQFFITTKTDLKNLDGKHVIFGEVVDGLDIVDKIQSVKVNGSKCPLPGNEVVIVDCGELKVIGDQ</sequence>
<accession>A0A976IED1</accession>
<dbReference type="GeneID" id="94352606"/>
<dbReference type="PROSITE" id="PS00170">
    <property type="entry name" value="CSA_PPIASE_1"/>
    <property type="match status" value="1"/>
</dbReference>
<dbReference type="InterPro" id="IPR002130">
    <property type="entry name" value="Cyclophilin-type_PPIase_dom"/>
</dbReference>
<evidence type="ECO:0000256" key="4">
    <source>
        <dbReference type="ARBA" id="ARBA00023235"/>
    </source>
</evidence>
<comment type="catalytic activity">
    <reaction evidence="1">
        <text>[protein]-peptidylproline (omega=180) = [protein]-peptidylproline (omega=0)</text>
        <dbReference type="Rhea" id="RHEA:16237"/>
        <dbReference type="Rhea" id="RHEA-COMP:10747"/>
        <dbReference type="Rhea" id="RHEA-COMP:10748"/>
        <dbReference type="ChEBI" id="CHEBI:83833"/>
        <dbReference type="ChEBI" id="CHEBI:83834"/>
        <dbReference type="EC" id="5.2.1.8"/>
    </reaction>
</comment>
<dbReference type="RefSeq" id="XP_067817854.1">
    <property type="nucleotide sequence ID" value="XM_067966935.1"/>
</dbReference>
<keyword evidence="7" id="KW-1185">Reference proteome</keyword>
<gene>
    <name evidence="6" type="ORF">CCR75_008888</name>
</gene>
<dbReference type="GO" id="GO:0016018">
    <property type="term" value="F:cyclosporin A binding"/>
    <property type="evidence" value="ECO:0007669"/>
    <property type="project" value="TreeGrafter"/>
</dbReference>
<dbReference type="EMBL" id="SHOA02000003">
    <property type="protein sequence ID" value="TDH68355.1"/>
    <property type="molecule type" value="Genomic_DNA"/>
</dbReference>
<dbReference type="Proteomes" id="UP000294530">
    <property type="component" value="Unassembled WGS sequence"/>
</dbReference>
<name>A0A976IED1_BRELC</name>
<organism evidence="6 7">
    <name type="scientific">Bremia lactucae</name>
    <name type="common">Lettuce downy mildew</name>
    <dbReference type="NCBI Taxonomy" id="4779"/>
    <lineage>
        <taxon>Eukaryota</taxon>
        <taxon>Sar</taxon>
        <taxon>Stramenopiles</taxon>
        <taxon>Oomycota</taxon>
        <taxon>Peronosporomycetes</taxon>
        <taxon>Peronosporales</taxon>
        <taxon>Peronosporaceae</taxon>
        <taxon>Bremia</taxon>
    </lineage>
</organism>
<evidence type="ECO:0000256" key="3">
    <source>
        <dbReference type="ARBA" id="ARBA00023110"/>
    </source>
</evidence>
<dbReference type="PANTHER" id="PTHR11071:SF552">
    <property type="entry name" value="PEPTIDYL-PROLYL CIS-TRANS ISOMERASE CYP26-1"/>
    <property type="match status" value="1"/>
</dbReference>
<dbReference type="Pfam" id="PF00160">
    <property type="entry name" value="Pro_isomerase"/>
    <property type="match status" value="1"/>
</dbReference>
<reference evidence="6 7" key="1">
    <citation type="journal article" date="2021" name="Genome Biol.">
        <title>AFLAP: assembly-free linkage analysis pipeline using k-mers from genome sequencing data.</title>
        <authorList>
            <person name="Fletcher K."/>
            <person name="Zhang L."/>
            <person name="Gil J."/>
            <person name="Han R."/>
            <person name="Cavanaugh K."/>
            <person name="Michelmore R."/>
        </authorList>
    </citation>
    <scope>NUCLEOTIDE SEQUENCE [LARGE SCALE GENOMIC DNA]</scope>
    <source>
        <strain evidence="6 7">SF5</strain>
    </source>
</reference>
<dbReference type="PRINTS" id="PR00153">
    <property type="entry name" value="CSAPPISMRASE"/>
</dbReference>
<dbReference type="PANTHER" id="PTHR11071">
    <property type="entry name" value="PEPTIDYL-PROLYL CIS-TRANS ISOMERASE"/>
    <property type="match status" value="1"/>
</dbReference>
<evidence type="ECO:0000256" key="2">
    <source>
        <dbReference type="ARBA" id="ARBA00013194"/>
    </source>
</evidence>
<dbReference type="GO" id="GO:0003755">
    <property type="term" value="F:peptidyl-prolyl cis-trans isomerase activity"/>
    <property type="evidence" value="ECO:0007669"/>
    <property type="project" value="UniProtKB-KW"/>
</dbReference>
<dbReference type="InterPro" id="IPR020892">
    <property type="entry name" value="Cyclophilin-type_PPIase_CS"/>
</dbReference>
<evidence type="ECO:0000256" key="1">
    <source>
        <dbReference type="ARBA" id="ARBA00000971"/>
    </source>
</evidence>
<dbReference type="SUPFAM" id="SSF50891">
    <property type="entry name" value="Cyclophilin-like"/>
    <property type="match status" value="1"/>
</dbReference>
<comment type="caution">
    <text evidence="6">The sequence shown here is derived from an EMBL/GenBank/DDBJ whole genome shotgun (WGS) entry which is preliminary data.</text>
</comment>
<dbReference type="GO" id="GO:0006457">
    <property type="term" value="P:protein folding"/>
    <property type="evidence" value="ECO:0007669"/>
    <property type="project" value="InterPro"/>
</dbReference>